<name>A0A974ND33_9GAMM</name>
<accession>A0A974ND33</accession>
<dbReference type="SUPFAM" id="SSF117074">
    <property type="entry name" value="Hypothetical protein PA1324"/>
    <property type="match status" value="1"/>
</dbReference>
<proteinExistence type="predicted"/>
<dbReference type="Pfam" id="PF01345">
    <property type="entry name" value="DUF11"/>
    <property type="match status" value="1"/>
</dbReference>
<evidence type="ECO:0000259" key="5">
    <source>
        <dbReference type="Pfam" id="PF01345"/>
    </source>
</evidence>
<feature type="signal peptide" evidence="4">
    <location>
        <begin position="1"/>
        <end position="29"/>
    </location>
</feature>
<evidence type="ECO:0000313" key="7">
    <source>
        <dbReference type="EMBL" id="QQP84466.1"/>
    </source>
</evidence>
<comment type="subcellular location">
    <subcellularLocation>
        <location evidence="1">Secreted</location>
    </subcellularLocation>
</comment>
<dbReference type="RefSeq" id="WP_201090363.1">
    <property type="nucleotide sequence ID" value="NZ_CP067393.1"/>
</dbReference>
<sequence length="701" mass="76575">MRTVKKHYRRIFTLLFMVLSIWPFKVALAQDAECAEVRVIIEQKLSFERQAFDAKMLINNGLTSAKLENIRIELLFEDRNNQPVSVTEDANETEAMFFYKIDSLSGIENISGTGEIASKSSAEIHWLIIPAYGAAADQDKLYYVGAKVSYTLNGEETSVDVTPDYITVRPLPKLVLDYFFPEDVYGDDDFTTDIEPSIPFTLGVRVKNTGYGVANNTAIESAQPKIIDNAQNLLVNFEIIGGYVADQLIGKSLLLKLGDIPPNASQVGRWNVVTSLSGKFTEFTASYSHADGLGGKLTSLIDSVNTHTLVHDVKVDLPYRDNVRDFLAFDQDTLRVYESEGIDSEVSDLSSQSLLEAINGKYALSFPATMGLVYTKLADPFNGTRTPFNMQRSDGKVIAHENVWLSKERNEDLSWSYFIHLFDTNSTGQYQFTFTEITNKASLAGTVYNDTNDNGVFDESEKGIGVAAIQLTGIDQDCIKISTQAYTDNQGHFNFVGLNPGNYALQALPLNGLNDGQATTTVANATTQISKITDIQLAAGMQVDGNLFAKVSSEIALPQANAADLDIGIVSSTNTANVDDTVKYTVTLVNHGPNDAIDTSVDLSIPKNLRVYLISTTAGQVINSNGRWVINKIPSGASYTLQINTRVMQAAGNVPVTATITSQTADNNPTNNTATVTLLTTATAKLTFGFDQFVTQIASNY</sequence>
<reference evidence="7 8" key="1">
    <citation type="submission" date="2021-01" db="EMBL/GenBank/DDBJ databases">
        <title>Entomomonas sp. F2A isolated from a house cricket (Acheta domesticus).</title>
        <authorList>
            <person name="Spergser J."/>
            <person name="Busse H.-J."/>
        </authorList>
    </citation>
    <scope>NUCLEOTIDE SEQUENCE [LARGE SCALE GENOMIC DNA]</scope>
    <source>
        <strain evidence="7 8">F2A</strain>
    </source>
</reference>
<keyword evidence="8" id="KW-1185">Reference proteome</keyword>
<dbReference type="InterPro" id="IPR001434">
    <property type="entry name" value="OmcB-like_DUF11"/>
</dbReference>
<keyword evidence="2" id="KW-0964">Secreted</keyword>
<dbReference type="Pfam" id="PF17210">
    <property type="entry name" value="SdrD_B"/>
    <property type="match status" value="1"/>
</dbReference>
<keyword evidence="3 4" id="KW-0732">Signal</keyword>
<dbReference type="KEGG" id="eaz:JHT90_08520"/>
<dbReference type="Proteomes" id="UP000595278">
    <property type="component" value="Chromosome"/>
</dbReference>
<dbReference type="AlphaFoldDB" id="A0A974ND33"/>
<organism evidence="7 8">
    <name type="scientific">Entomomonas asaccharolytica</name>
    <dbReference type="NCBI Taxonomy" id="2785331"/>
    <lineage>
        <taxon>Bacteria</taxon>
        <taxon>Pseudomonadati</taxon>
        <taxon>Pseudomonadota</taxon>
        <taxon>Gammaproteobacteria</taxon>
        <taxon>Pseudomonadales</taxon>
        <taxon>Pseudomonadaceae</taxon>
        <taxon>Entomomonas</taxon>
    </lineage>
</organism>
<protein>
    <recommendedName>
        <fullName evidence="9">DUF11 domain-containing protein</fullName>
    </recommendedName>
</protein>
<evidence type="ECO:0000256" key="2">
    <source>
        <dbReference type="ARBA" id="ARBA00022525"/>
    </source>
</evidence>
<evidence type="ECO:0008006" key="9">
    <source>
        <dbReference type="Google" id="ProtNLM"/>
    </source>
</evidence>
<evidence type="ECO:0000256" key="3">
    <source>
        <dbReference type="ARBA" id="ARBA00022729"/>
    </source>
</evidence>
<dbReference type="GO" id="GO:0005576">
    <property type="term" value="C:extracellular region"/>
    <property type="evidence" value="ECO:0007669"/>
    <property type="project" value="UniProtKB-SubCell"/>
</dbReference>
<evidence type="ECO:0000256" key="1">
    <source>
        <dbReference type="ARBA" id="ARBA00004613"/>
    </source>
</evidence>
<evidence type="ECO:0000259" key="6">
    <source>
        <dbReference type="Pfam" id="PF17210"/>
    </source>
</evidence>
<gene>
    <name evidence="7" type="ORF">JHT90_08520</name>
</gene>
<feature type="chain" id="PRO_5038137098" description="DUF11 domain-containing protein" evidence="4">
    <location>
        <begin position="30"/>
        <end position="701"/>
    </location>
</feature>
<dbReference type="InterPro" id="IPR033764">
    <property type="entry name" value="Sdr_B"/>
</dbReference>
<feature type="domain" description="SD-repeat containing protein B" evidence="6">
    <location>
        <begin position="442"/>
        <end position="524"/>
    </location>
</feature>
<dbReference type="EMBL" id="CP067393">
    <property type="protein sequence ID" value="QQP84466.1"/>
    <property type="molecule type" value="Genomic_DNA"/>
</dbReference>
<evidence type="ECO:0000313" key="8">
    <source>
        <dbReference type="Proteomes" id="UP000595278"/>
    </source>
</evidence>
<evidence type="ECO:0000256" key="4">
    <source>
        <dbReference type="SAM" id="SignalP"/>
    </source>
</evidence>
<dbReference type="InterPro" id="IPR013783">
    <property type="entry name" value="Ig-like_fold"/>
</dbReference>
<feature type="domain" description="DUF11" evidence="5">
    <location>
        <begin position="564"/>
        <end position="678"/>
    </location>
</feature>
<dbReference type="Gene3D" id="2.60.40.10">
    <property type="entry name" value="Immunoglobulins"/>
    <property type="match status" value="2"/>
</dbReference>